<proteinExistence type="predicted"/>
<reference evidence="2 3" key="1">
    <citation type="journal article" date="2020" name="Nat. Food">
        <title>A phased Vanilla planifolia genome enables genetic improvement of flavour and production.</title>
        <authorList>
            <person name="Hasing T."/>
            <person name="Tang H."/>
            <person name="Brym M."/>
            <person name="Khazi F."/>
            <person name="Huang T."/>
            <person name="Chambers A.H."/>
        </authorList>
    </citation>
    <scope>NUCLEOTIDE SEQUENCE [LARGE SCALE GENOMIC DNA]</scope>
    <source>
        <tissue evidence="2">Leaf</tissue>
    </source>
</reference>
<feature type="region of interest" description="Disordered" evidence="1">
    <location>
        <begin position="55"/>
        <end position="76"/>
    </location>
</feature>
<dbReference type="AlphaFoldDB" id="A0A835PBB2"/>
<accession>A0A835PBB2</accession>
<organism evidence="2 3">
    <name type="scientific">Vanilla planifolia</name>
    <name type="common">Vanilla</name>
    <dbReference type="NCBI Taxonomy" id="51239"/>
    <lineage>
        <taxon>Eukaryota</taxon>
        <taxon>Viridiplantae</taxon>
        <taxon>Streptophyta</taxon>
        <taxon>Embryophyta</taxon>
        <taxon>Tracheophyta</taxon>
        <taxon>Spermatophyta</taxon>
        <taxon>Magnoliopsida</taxon>
        <taxon>Liliopsida</taxon>
        <taxon>Asparagales</taxon>
        <taxon>Orchidaceae</taxon>
        <taxon>Vanilloideae</taxon>
        <taxon>Vanilleae</taxon>
        <taxon>Vanilla</taxon>
    </lineage>
</organism>
<keyword evidence="3" id="KW-1185">Reference proteome</keyword>
<evidence type="ECO:0000313" key="2">
    <source>
        <dbReference type="EMBL" id="KAG0448949.1"/>
    </source>
</evidence>
<evidence type="ECO:0000313" key="3">
    <source>
        <dbReference type="Proteomes" id="UP000636800"/>
    </source>
</evidence>
<name>A0A835PBB2_VANPL</name>
<dbReference type="Proteomes" id="UP000636800">
    <property type="component" value="Unassembled WGS sequence"/>
</dbReference>
<gene>
    <name evidence="2" type="ORF">HPP92_027591</name>
</gene>
<dbReference type="EMBL" id="JADCNL010000244">
    <property type="protein sequence ID" value="KAG0448949.1"/>
    <property type="molecule type" value="Genomic_DNA"/>
</dbReference>
<comment type="caution">
    <text evidence="2">The sequence shown here is derived from an EMBL/GenBank/DDBJ whole genome shotgun (WGS) entry which is preliminary data.</text>
</comment>
<sequence length="76" mass="8174">MLSYVVLSPHVRIGVLAFMLNMTSGGERGYLNKHVSYVTGEEYIIKMVASPPKETVCPPATQKQSNPLHAAAAASD</sequence>
<evidence type="ECO:0000256" key="1">
    <source>
        <dbReference type="SAM" id="MobiDB-lite"/>
    </source>
</evidence>
<protein>
    <submittedName>
        <fullName evidence="2">Uncharacterized protein</fullName>
    </submittedName>
</protein>